<evidence type="ECO:0000313" key="1">
    <source>
        <dbReference type="EMBL" id="MBD9358938.1"/>
    </source>
</evidence>
<organism evidence="1 2">
    <name type="scientific">Methylomonas albis</name>
    <dbReference type="NCBI Taxonomy" id="1854563"/>
    <lineage>
        <taxon>Bacteria</taxon>
        <taxon>Pseudomonadati</taxon>
        <taxon>Pseudomonadota</taxon>
        <taxon>Gammaproteobacteria</taxon>
        <taxon>Methylococcales</taxon>
        <taxon>Methylococcaceae</taxon>
        <taxon>Methylomonas</taxon>
    </lineage>
</organism>
<accession>A0ABR9D784</accession>
<proteinExistence type="predicted"/>
<dbReference type="EMBL" id="JACXSS010000002">
    <property type="protein sequence ID" value="MBD9358938.1"/>
    <property type="molecule type" value="Genomic_DNA"/>
</dbReference>
<name>A0ABR9D784_9GAMM</name>
<dbReference type="Proteomes" id="UP000652176">
    <property type="component" value="Unassembled WGS sequence"/>
</dbReference>
<dbReference type="RefSeq" id="WP_192377414.1">
    <property type="nucleotide sequence ID" value="NZ_CAJHIV010000002.1"/>
</dbReference>
<protein>
    <submittedName>
        <fullName evidence="1">Uncharacterized protein</fullName>
    </submittedName>
</protein>
<comment type="caution">
    <text evidence="1">The sequence shown here is derived from an EMBL/GenBank/DDBJ whole genome shotgun (WGS) entry which is preliminary data.</text>
</comment>
<sequence>MIVNKFNQHPINQQSKRILKQNLIPFNPETELVALVLVREALELNLLETGPIQEPLLLIAKLAARPQLAMALMTESEPGVEFELDLSETLELAAAEILEEIVTSLKATMPQALE</sequence>
<reference evidence="1 2" key="1">
    <citation type="submission" date="2020-09" db="EMBL/GenBank/DDBJ databases">
        <title>Methylomonas albis sp. nov. and Methylomonas fluvii sp. nov.: Two cold-adapted methanotrophs from the River Elbe and an amended description of Methylovulum psychrotolerans strain Eb1.</title>
        <authorList>
            <person name="Bussmann I.K."/>
            <person name="Klings K.-W."/>
            <person name="Warnstedt J."/>
            <person name="Hoppert M."/>
            <person name="Saborowski A."/>
            <person name="Horn F."/>
            <person name="Liebner S."/>
        </authorList>
    </citation>
    <scope>NUCLEOTIDE SEQUENCE [LARGE SCALE GENOMIC DNA]</scope>
    <source>
        <strain evidence="1 2">EbA</strain>
    </source>
</reference>
<keyword evidence="2" id="KW-1185">Reference proteome</keyword>
<evidence type="ECO:0000313" key="2">
    <source>
        <dbReference type="Proteomes" id="UP000652176"/>
    </source>
</evidence>
<gene>
    <name evidence="1" type="ORF">IE877_24245</name>
</gene>